<evidence type="ECO:0000259" key="1">
    <source>
        <dbReference type="PROSITE" id="PS50206"/>
    </source>
</evidence>
<dbReference type="GO" id="GO:0009704">
    <property type="term" value="P:de-etiolation"/>
    <property type="evidence" value="ECO:0007669"/>
    <property type="project" value="InterPro"/>
</dbReference>
<comment type="caution">
    <text evidence="2">The sequence shown here is derived from an EMBL/GenBank/DDBJ whole genome shotgun (WGS) entry which is preliminary data.</text>
</comment>
<accession>A0A835IY15</accession>
<organism evidence="2 3">
    <name type="scientific">Coptis chinensis</name>
    <dbReference type="NCBI Taxonomy" id="261450"/>
    <lineage>
        <taxon>Eukaryota</taxon>
        <taxon>Viridiplantae</taxon>
        <taxon>Streptophyta</taxon>
        <taxon>Embryophyta</taxon>
        <taxon>Tracheophyta</taxon>
        <taxon>Spermatophyta</taxon>
        <taxon>Magnoliopsida</taxon>
        <taxon>Ranunculales</taxon>
        <taxon>Ranunculaceae</taxon>
        <taxon>Coptidoideae</taxon>
        <taxon>Coptis</taxon>
    </lineage>
</organism>
<evidence type="ECO:0000313" key="2">
    <source>
        <dbReference type="EMBL" id="KAF9625804.1"/>
    </source>
</evidence>
<name>A0A835IY15_9MAGN</name>
<protein>
    <recommendedName>
        <fullName evidence="1">Rhodanese domain-containing protein</fullName>
    </recommendedName>
</protein>
<dbReference type="EMBL" id="JADFTS010000001">
    <property type="protein sequence ID" value="KAF9625804.1"/>
    <property type="molecule type" value="Genomic_DNA"/>
</dbReference>
<dbReference type="SUPFAM" id="SSF52821">
    <property type="entry name" value="Rhodanese/Cell cycle control phosphatase"/>
    <property type="match status" value="1"/>
</dbReference>
<gene>
    <name evidence="2" type="ORF">IFM89_027136</name>
</gene>
<dbReference type="OrthoDB" id="2015023at2759"/>
<dbReference type="InterPro" id="IPR001763">
    <property type="entry name" value="Rhodanese-like_dom"/>
</dbReference>
<dbReference type="InterPro" id="IPR036873">
    <property type="entry name" value="Rhodanese-like_dom_sf"/>
</dbReference>
<dbReference type="GO" id="GO:0071277">
    <property type="term" value="P:cellular response to calcium ion"/>
    <property type="evidence" value="ECO:0007669"/>
    <property type="project" value="InterPro"/>
</dbReference>
<keyword evidence="3" id="KW-1185">Reference proteome</keyword>
<dbReference type="InterPro" id="IPR044690">
    <property type="entry name" value="CAS_plant"/>
</dbReference>
<dbReference type="Proteomes" id="UP000631114">
    <property type="component" value="Unassembled WGS sequence"/>
</dbReference>
<dbReference type="PANTHER" id="PTHR34209:SF1">
    <property type="entry name" value="CALCIUM SENSING RECEPTOR, CHLOROPLASTIC"/>
    <property type="match status" value="1"/>
</dbReference>
<feature type="domain" description="Rhodanese" evidence="1">
    <location>
        <begin position="244"/>
        <end position="365"/>
    </location>
</feature>
<reference evidence="2 3" key="1">
    <citation type="submission" date="2020-10" db="EMBL/GenBank/DDBJ databases">
        <title>The Coptis chinensis genome and diversification of protoberbering-type alkaloids.</title>
        <authorList>
            <person name="Wang B."/>
            <person name="Shu S."/>
            <person name="Song C."/>
            <person name="Liu Y."/>
        </authorList>
    </citation>
    <scope>NUCLEOTIDE SEQUENCE [LARGE SCALE GENOMIC DNA]</scope>
    <source>
        <strain evidence="2">HL-2020</strain>
        <tissue evidence="2">Leaf</tissue>
    </source>
</reference>
<proteinExistence type="predicted"/>
<dbReference type="Gene3D" id="3.40.250.10">
    <property type="entry name" value="Rhodanese-like domain"/>
    <property type="match status" value="1"/>
</dbReference>
<dbReference type="PROSITE" id="PS50206">
    <property type="entry name" value="RHODANESE_3"/>
    <property type="match status" value="1"/>
</dbReference>
<dbReference type="GO" id="GO:0090333">
    <property type="term" value="P:regulation of stomatal closure"/>
    <property type="evidence" value="ECO:0007669"/>
    <property type="project" value="InterPro"/>
</dbReference>
<sequence length="406" mass="43263">MAIRAVSTATRPSLLPPPSSPYTMLSSTPKVYCLSKSTPVRNPFRPIAVSLPTSTALSLFTLITSPNEAKAFSLSKDQIMTSLTKVEDTIGQAQEVGSSVLDFTQGAFKVVVDTLKPGVDFALPLLVKAGDQAVKIASPVLSEASKKVEEALQSSGIDTEPVYSAAKTVTEAAQQGSKVIEVAKPVASSTIETLTSADPIVIVETAGAVFLAYLLLPPIWSVITYNFRGYKGKLSPAQTLDLLSTQNYYLVDIRSEKDKNKAGVPRLPSIAKNKIISIPLEEVPSKIKNIVRDTKILEAEITALKISYLKRLGKGSNIVIMDAYSDTAKIVAKALTSLGVKSCWVMADGFSGSRGWLQSRLGTDSYNVSVAELVSPSRIIPAVGRLGTSSSTSLQLSRKLLPGSID</sequence>
<dbReference type="CDD" id="cd00158">
    <property type="entry name" value="RHOD"/>
    <property type="match status" value="1"/>
</dbReference>
<evidence type="ECO:0000313" key="3">
    <source>
        <dbReference type="Proteomes" id="UP000631114"/>
    </source>
</evidence>
<dbReference type="PANTHER" id="PTHR34209">
    <property type="entry name" value="RHODANESE/CELL CYCLE CONTROL PHOSPHATASE SUPERFAMILY PROTEIN"/>
    <property type="match status" value="1"/>
</dbReference>
<dbReference type="AlphaFoldDB" id="A0A835IY15"/>